<reference evidence="18 19" key="1">
    <citation type="submission" date="2020-02" db="EMBL/GenBank/DDBJ databases">
        <title>Bacillus aquiflavi sp. nov., isolated from yellow water of strong flavor Chinese baijiu in Yibin region of China.</title>
        <authorList>
            <person name="Xie J."/>
        </authorList>
    </citation>
    <scope>NUCLEOTIDE SEQUENCE [LARGE SCALE GENOMIC DNA]</scope>
    <source>
        <strain evidence="18 19">3H-10</strain>
    </source>
</reference>
<dbReference type="PANTHER" id="PTHR43472:SF1">
    <property type="entry name" value="PHOSPHORIBOSYLAMINE--GLYCINE LIGASE, CHLOROPLASTIC"/>
    <property type="match status" value="1"/>
</dbReference>
<keyword evidence="9 15" id="KW-0067">ATP-binding</keyword>
<keyword evidence="10" id="KW-0464">Manganese</keyword>
<evidence type="ECO:0000256" key="11">
    <source>
        <dbReference type="ARBA" id="ARBA00038345"/>
    </source>
</evidence>
<evidence type="ECO:0000256" key="10">
    <source>
        <dbReference type="ARBA" id="ARBA00023211"/>
    </source>
</evidence>
<dbReference type="EMBL" id="JACEIO010000038">
    <property type="protein sequence ID" value="MBA4538239.1"/>
    <property type="molecule type" value="Genomic_DNA"/>
</dbReference>
<keyword evidence="19" id="KW-1185">Reference proteome</keyword>
<comment type="cofactor">
    <cofactor evidence="1">
        <name>Mn(2+)</name>
        <dbReference type="ChEBI" id="CHEBI:29035"/>
    </cofactor>
</comment>
<evidence type="ECO:0000256" key="2">
    <source>
        <dbReference type="ARBA" id="ARBA00001946"/>
    </source>
</evidence>
<dbReference type="Gene3D" id="3.30.1490.20">
    <property type="entry name" value="ATP-grasp fold, A domain"/>
    <property type="match status" value="1"/>
</dbReference>
<dbReference type="SUPFAM" id="SSF52440">
    <property type="entry name" value="PreATP-grasp domain"/>
    <property type="match status" value="1"/>
</dbReference>
<comment type="similarity">
    <text evidence="11 14">Belongs to the GARS family.</text>
</comment>
<dbReference type="GO" id="GO:0009113">
    <property type="term" value="P:purine nucleobase biosynthetic process"/>
    <property type="evidence" value="ECO:0007669"/>
    <property type="project" value="InterPro"/>
</dbReference>
<dbReference type="Proteomes" id="UP000570010">
    <property type="component" value="Unassembled WGS sequence"/>
</dbReference>
<protein>
    <recommendedName>
        <fullName evidence="4 14">Phosphoribosylamine--glycine ligase</fullName>
        <ecNumber evidence="4 14">6.3.4.13</ecNumber>
    </recommendedName>
    <alternativeName>
        <fullName evidence="14">GARS</fullName>
    </alternativeName>
    <alternativeName>
        <fullName evidence="12 14">Glycinamide ribonucleotide synthetase</fullName>
    </alternativeName>
    <alternativeName>
        <fullName evidence="13 14">Phosphoribosylglycinamide synthetase</fullName>
    </alternativeName>
</protein>
<dbReference type="PANTHER" id="PTHR43472">
    <property type="entry name" value="PHOSPHORIBOSYLAMINE--GLYCINE LIGASE"/>
    <property type="match status" value="1"/>
</dbReference>
<dbReference type="GO" id="GO:0046872">
    <property type="term" value="F:metal ion binding"/>
    <property type="evidence" value="ECO:0007669"/>
    <property type="project" value="UniProtKB-KW"/>
</dbReference>
<dbReference type="SUPFAM" id="SSF51246">
    <property type="entry name" value="Rudiment single hybrid motif"/>
    <property type="match status" value="1"/>
</dbReference>
<evidence type="ECO:0000256" key="1">
    <source>
        <dbReference type="ARBA" id="ARBA00001936"/>
    </source>
</evidence>
<evidence type="ECO:0000313" key="18">
    <source>
        <dbReference type="EMBL" id="NEY82558.1"/>
    </source>
</evidence>
<evidence type="ECO:0000256" key="4">
    <source>
        <dbReference type="ARBA" id="ARBA00013255"/>
    </source>
</evidence>
<name>A0A6B3VZ75_9BACI</name>
<dbReference type="NCBIfam" id="TIGR00877">
    <property type="entry name" value="purD"/>
    <property type="match status" value="1"/>
</dbReference>
<evidence type="ECO:0000256" key="13">
    <source>
        <dbReference type="ARBA" id="ARBA00042864"/>
    </source>
</evidence>
<dbReference type="AlphaFoldDB" id="A0A6B3VZ75"/>
<keyword evidence="8 14" id="KW-0658">Purine biosynthesis</keyword>
<reference evidence="17 20" key="2">
    <citation type="submission" date="2020-07" db="EMBL/GenBank/DDBJ databases">
        <authorList>
            <person name="Feng H."/>
        </authorList>
    </citation>
    <scope>NUCLEOTIDE SEQUENCE [LARGE SCALE GENOMIC DNA]</scope>
    <source>
        <strain evidence="20">s-12</strain>
        <strain evidence="17">S-12</strain>
    </source>
</reference>
<dbReference type="PROSITE" id="PS00184">
    <property type="entry name" value="GARS"/>
    <property type="match status" value="1"/>
</dbReference>
<evidence type="ECO:0000256" key="15">
    <source>
        <dbReference type="PROSITE-ProRule" id="PRU00409"/>
    </source>
</evidence>
<evidence type="ECO:0000256" key="8">
    <source>
        <dbReference type="ARBA" id="ARBA00022755"/>
    </source>
</evidence>
<dbReference type="Gene3D" id="3.30.470.20">
    <property type="entry name" value="ATP-grasp fold, B domain"/>
    <property type="match status" value="1"/>
</dbReference>
<dbReference type="SMART" id="SM01209">
    <property type="entry name" value="GARS_A"/>
    <property type="match status" value="1"/>
</dbReference>
<gene>
    <name evidence="14 18" type="primary">purD</name>
    <name evidence="18" type="ORF">G4D64_13845</name>
    <name evidence="17" type="ORF">H1Z61_14120</name>
</gene>
<dbReference type="SMART" id="SM01210">
    <property type="entry name" value="GARS_C"/>
    <property type="match status" value="1"/>
</dbReference>
<evidence type="ECO:0000259" key="16">
    <source>
        <dbReference type="PROSITE" id="PS50975"/>
    </source>
</evidence>
<evidence type="ECO:0000256" key="14">
    <source>
        <dbReference type="HAMAP-Rule" id="MF_00138"/>
    </source>
</evidence>
<dbReference type="GO" id="GO:0004637">
    <property type="term" value="F:phosphoribosylamine-glycine ligase activity"/>
    <property type="evidence" value="ECO:0007669"/>
    <property type="project" value="UniProtKB-UniRule"/>
</dbReference>
<dbReference type="FunFam" id="3.30.470.20:FF:000018">
    <property type="entry name" value="Trifunctional purine biosynthetic protein adenosine-3"/>
    <property type="match status" value="1"/>
</dbReference>
<dbReference type="Pfam" id="PF02844">
    <property type="entry name" value="GARS_N"/>
    <property type="match status" value="1"/>
</dbReference>
<dbReference type="FunFam" id="3.40.50.20:FF:000006">
    <property type="entry name" value="Phosphoribosylamine--glycine ligase, chloroplastic"/>
    <property type="match status" value="1"/>
</dbReference>
<dbReference type="Proteomes" id="UP000472971">
    <property type="component" value="Unassembled WGS sequence"/>
</dbReference>
<dbReference type="SUPFAM" id="SSF56059">
    <property type="entry name" value="Glutathione synthetase ATP-binding domain-like"/>
    <property type="match status" value="1"/>
</dbReference>
<dbReference type="UniPathway" id="UPA00074">
    <property type="reaction ID" value="UER00125"/>
</dbReference>
<dbReference type="EC" id="6.3.4.13" evidence="4 14"/>
<dbReference type="InterPro" id="IPR011761">
    <property type="entry name" value="ATP-grasp"/>
</dbReference>
<dbReference type="RefSeq" id="WP_163242963.1">
    <property type="nucleotide sequence ID" value="NZ_CP082780.1"/>
</dbReference>
<dbReference type="GO" id="GO:0005524">
    <property type="term" value="F:ATP binding"/>
    <property type="evidence" value="ECO:0007669"/>
    <property type="project" value="UniProtKB-UniRule"/>
</dbReference>
<dbReference type="InterPro" id="IPR011054">
    <property type="entry name" value="Rudment_hybrid_motif"/>
</dbReference>
<keyword evidence="5 14" id="KW-0436">Ligase</keyword>
<accession>A0A6B3VZ75</accession>
<evidence type="ECO:0000256" key="6">
    <source>
        <dbReference type="ARBA" id="ARBA00022723"/>
    </source>
</evidence>
<dbReference type="InterPro" id="IPR000115">
    <property type="entry name" value="PRibGlycinamide_synth"/>
</dbReference>
<comment type="catalytic activity">
    <reaction evidence="14">
        <text>5-phospho-beta-D-ribosylamine + glycine + ATP = N(1)-(5-phospho-beta-D-ribosyl)glycinamide + ADP + phosphate + H(+)</text>
        <dbReference type="Rhea" id="RHEA:17453"/>
        <dbReference type="ChEBI" id="CHEBI:15378"/>
        <dbReference type="ChEBI" id="CHEBI:30616"/>
        <dbReference type="ChEBI" id="CHEBI:43474"/>
        <dbReference type="ChEBI" id="CHEBI:57305"/>
        <dbReference type="ChEBI" id="CHEBI:58681"/>
        <dbReference type="ChEBI" id="CHEBI:143788"/>
        <dbReference type="ChEBI" id="CHEBI:456216"/>
        <dbReference type="EC" id="6.3.4.13"/>
    </reaction>
</comment>
<feature type="domain" description="ATP-grasp" evidence="16">
    <location>
        <begin position="107"/>
        <end position="313"/>
    </location>
</feature>
<dbReference type="Gene3D" id="3.40.50.20">
    <property type="match status" value="1"/>
</dbReference>
<comment type="cofactor">
    <cofactor evidence="2">
        <name>Mg(2+)</name>
        <dbReference type="ChEBI" id="CHEBI:18420"/>
    </cofactor>
</comment>
<dbReference type="InterPro" id="IPR020561">
    <property type="entry name" value="PRibGlycinamid_synth_ATP-grasp"/>
</dbReference>
<dbReference type="InterPro" id="IPR037123">
    <property type="entry name" value="PRibGlycinamide_synth_C_sf"/>
</dbReference>
<dbReference type="EMBL" id="JAAIWN010000038">
    <property type="protein sequence ID" value="NEY82558.1"/>
    <property type="molecule type" value="Genomic_DNA"/>
</dbReference>
<dbReference type="Gene3D" id="3.90.600.10">
    <property type="entry name" value="Phosphoribosylglycinamide synthetase, C-terminal domain"/>
    <property type="match status" value="1"/>
</dbReference>
<dbReference type="FunFam" id="3.30.1490.20:FF:000006">
    <property type="entry name" value="phosphoribosylamine--glycine ligase, chloroplastic-like"/>
    <property type="match status" value="1"/>
</dbReference>
<evidence type="ECO:0000313" key="17">
    <source>
        <dbReference type="EMBL" id="MBA4538239.1"/>
    </source>
</evidence>
<dbReference type="InterPro" id="IPR016185">
    <property type="entry name" value="PreATP-grasp_dom_sf"/>
</dbReference>
<evidence type="ECO:0000256" key="7">
    <source>
        <dbReference type="ARBA" id="ARBA00022741"/>
    </source>
</evidence>
<comment type="pathway">
    <text evidence="3 14">Purine metabolism; IMP biosynthesis via de novo pathway; N(1)-(5-phospho-D-ribosyl)glycinamide from 5-phospho-alpha-D-ribose 1-diphosphate: step 2/2.</text>
</comment>
<dbReference type="Pfam" id="PF01071">
    <property type="entry name" value="GARS_A"/>
    <property type="match status" value="1"/>
</dbReference>
<dbReference type="GO" id="GO:0006189">
    <property type="term" value="P:'de novo' IMP biosynthetic process"/>
    <property type="evidence" value="ECO:0007669"/>
    <property type="project" value="UniProtKB-UniRule"/>
</dbReference>
<dbReference type="InterPro" id="IPR020560">
    <property type="entry name" value="PRibGlycinamide_synth_C-dom"/>
</dbReference>
<keyword evidence="7 15" id="KW-0547">Nucleotide-binding</keyword>
<keyword evidence="6" id="KW-0479">Metal-binding</keyword>
<comment type="caution">
    <text evidence="18">The sequence shown here is derived from an EMBL/GenBank/DDBJ whole genome shotgun (WGS) entry which is preliminary data.</text>
</comment>
<dbReference type="HAMAP" id="MF_00138">
    <property type="entry name" value="GARS"/>
    <property type="match status" value="1"/>
</dbReference>
<evidence type="ECO:0000256" key="5">
    <source>
        <dbReference type="ARBA" id="ARBA00022598"/>
    </source>
</evidence>
<evidence type="ECO:0000313" key="20">
    <source>
        <dbReference type="Proteomes" id="UP000570010"/>
    </source>
</evidence>
<dbReference type="InterPro" id="IPR020562">
    <property type="entry name" value="PRibGlycinamide_synth_N"/>
</dbReference>
<organism evidence="18 19">
    <name type="scientific">Bacillus aquiflavi</name>
    <dbReference type="NCBI Taxonomy" id="2672567"/>
    <lineage>
        <taxon>Bacteria</taxon>
        <taxon>Bacillati</taxon>
        <taxon>Bacillota</taxon>
        <taxon>Bacilli</taxon>
        <taxon>Bacillales</taxon>
        <taxon>Bacillaceae</taxon>
        <taxon>Bacillus</taxon>
    </lineage>
</organism>
<evidence type="ECO:0000313" key="19">
    <source>
        <dbReference type="Proteomes" id="UP000472971"/>
    </source>
</evidence>
<dbReference type="InterPro" id="IPR013815">
    <property type="entry name" value="ATP_grasp_subdomain_1"/>
</dbReference>
<dbReference type="InterPro" id="IPR020559">
    <property type="entry name" value="PRibGlycinamide_synth_CS"/>
</dbReference>
<evidence type="ECO:0000256" key="3">
    <source>
        <dbReference type="ARBA" id="ARBA00005174"/>
    </source>
</evidence>
<dbReference type="Pfam" id="PF02843">
    <property type="entry name" value="GARS_C"/>
    <property type="match status" value="1"/>
</dbReference>
<proteinExistence type="inferred from homology"/>
<sequence>MKVLVIGRGGREHAICRKVNESKHVEKVYVAPGNPGMGDVAELVSIDEQSQDQLVKFAKDKSIGLVIIGPENPLLDGLADRFHEAGIPVFGPNKKAALIEGSKSFAKQLMVKYNIPTAHYKTFTNYEEAKVYVEEHGAPIVIKADGLAAGKGVTVAFTKEEALQSLAEMMLDEKFGAASSTVVIEEFLSGEEFSLMAFVNGDIVVPMEIAQDHKRAFDGDKGPNTGGMGAYSPVPHIEEDVVQTAIETILKPTAQALIQEGRSFCGILYAGLILTETGPKVIEFNARFGDPETQVVLPRLKSDLVDIMMTLLKGEEPEVIWNEEACLGVVAASKGYPESYKKGAVLKGLNKLQSVDLYHAGTAKNIEGDFITNGGRVLLVCAKAKTLKEARDIVYAELKKIECDEVFYRSDIGYKAIAPVSYKLS</sequence>
<evidence type="ECO:0000256" key="12">
    <source>
        <dbReference type="ARBA" id="ARBA00042242"/>
    </source>
</evidence>
<evidence type="ECO:0000256" key="9">
    <source>
        <dbReference type="ARBA" id="ARBA00022840"/>
    </source>
</evidence>
<dbReference type="PROSITE" id="PS50975">
    <property type="entry name" value="ATP_GRASP"/>
    <property type="match status" value="1"/>
</dbReference>